<feature type="region of interest" description="Disordered" evidence="1">
    <location>
        <begin position="210"/>
        <end position="255"/>
    </location>
</feature>
<dbReference type="Gene3D" id="3.30.420.10">
    <property type="entry name" value="Ribonuclease H-like superfamily/Ribonuclease H"/>
    <property type="match status" value="1"/>
</dbReference>
<proteinExistence type="predicted"/>
<feature type="compositionally biased region" description="Basic and acidic residues" evidence="1">
    <location>
        <begin position="210"/>
        <end position="221"/>
    </location>
</feature>
<sequence>MTRIYNVDESALSTVQKPRKIFAAKGKKTVGCLTSAERGQHVTAVCCMGTSGHFVPPALIFPSKNWKHELLDGTPVGTLGLVQEKGWMTGEVFLQWLEHFFQHVKASLEDKVLLVLDGHSSHKNLDVLEYAKTNGVIMICLPPHCTHRMQPLDVAFFGPFKIFYDQEITRWLKAHPGGVVTQYQISSILSVAFGPCPVNADIFEDHQFAPSETTDRPKEPANAEEFPSSSTSLTNAAKESSSPSPAADTNASSNEKNCDVAVTLKVPILEISPLPTSDKVTAKRRATQLTSTPNIKMTKQKAEEKKSRVQRQSKRIVKKRLEFSQEEADDSFDDVDDDDDDDGDDEACLYCNDLYSQSEPKETWFQCMKCKI</sequence>
<evidence type="ECO:0000313" key="3">
    <source>
        <dbReference type="EMBL" id="KAJ4449896.1"/>
    </source>
</evidence>
<feature type="compositionally biased region" description="Low complexity" evidence="1">
    <location>
        <begin position="236"/>
        <end position="247"/>
    </location>
</feature>
<dbReference type="InterPro" id="IPR050863">
    <property type="entry name" value="CenT-Element_Derived"/>
</dbReference>
<dbReference type="InterPro" id="IPR004875">
    <property type="entry name" value="DDE_SF_endonuclease_dom"/>
</dbReference>
<dbReference type="PANTHER" id="PTHR19303">
    <property type="entry name" value="TRANSPOSON"/>
    <property type="match status" value="1"/>
</dbReference>
<accession>A0ABQ8TVL8</accession>
<evidence type="ECO:0000256" key="1">
    <source>
        <dbReference type="SAM" id="MobiDB-lite"/>
    </source>
</evidence>
<dbReference type="Pfam" id="PF03184">
    <property type="entry name" value="DDE_1"/>
    <property type="match status" value="1"/>
</dbReference>
<comment type="caution">
    <text evidence="3">The sequence shown here is derived from an EMBL/GenBank/DDBJ whole genome shotgun (WGS) entry which is preliminary data.</text>
</comment>
<dbReference type="Proteomes" id="UP001148838">
    <property type="component" value="Unassembled WGS sequence"/>
</dbReference>
<evidence type="ECO:0000259" key="2">
    <source>
        <dbReference type="Pfam" id="PF03184"/>
    </source>
</evidence>
<feature type="region of interest" description="Disordered" evidence="1">
    <location>
        <begin position="297"/>
        <end position="342"/>
    </location>
</feature>
<protein>
    <recommendedName>
        <fullName evidence="2">DDE-1 domain-containing protein</fullName>
    </recommendedName>
</protein>
<dbReference type="PANTHER" id="PTHR19303:SF74">
    <property type="entry name" value="POGO TRANSPOSABLE ELEMENT WITH KRAB DOMAIN"/>
    <property type="match status" value="1"/>
</dbReference>
<keyword evidence="4" id="KW-1185">Reference proteome</keyword>
<organism evidence="3 4">
    <name type="scientific">Periplaneta americana</name>
    <name type="common">American cockroach</name>
    <name type="synonym">Blatta americana</name>
    <dbReference type="NCBI Taxonomy" id="6978"/>
    <lineage>
        <taxon>Eukaryota</taxon>
        <taxon>Metazoa</taxon>
        <taxon>Ecdysozoa</taxon>
        <taxon>Arthropoda</taxon>
        <taxon>Hexapoda</taxon>
        <taxon>Insecta</taxon>
        <taxon>Pterygota</taxon>
        <taxon>Neoptera</taxon>
        <taxon>Polyneoptera</taxon>
        <taxon>Dictyoptera</taxon>
        <taxon>Blattodea</taxon>
        <taxon>Blattoidea</taxon>
        <taxon>Blattidae</taxon>
        <taxon>Blattinae</taxon>
        <taxon>Periplaneta</taxon>
    </lineage>
</organism>
<evidence type="ECO:0000313" key="4">
    <source>
        <dbReference type="Proteomes" id="UP001148838"/>
    </source>
</evidence>
<gene>
    <name evidence="3" type="ORF">ANN_01302</name>
</gene>
<reference evidence="3 4" key="1">
    <citation type="journal article" date="2022" name="Allergy">
        <title>Genome assembly and annotation of Periplaneta americana reveal a comprehensive cockroach allergen profile.</title>
        <authorList>
            <person name="Wang L."/>
            <person name="Xiong Q."/>
            <person name="Saelim N."/>
            <person name="Wang L."/>
            <person name="Nong W."/>
            <person name="Wan A.T."/>
            <person name="Shi M."/>
            <person name="Liu X."/>
            <person name="Cao Q."/>
            <person name="Hui J.H.L."/>
            <person name="Sookrung N."/>
            <person name="Leung T.F."/>
            <person name="Tungtrongchitr A."/>
            <person name="Tsui S.K.W."/>
        </authorList>
    </citation>
    <scope>NUCLEOTIDE SEQUENCE [LARGE SCALE GENOMIC DNA]</scope>
    <source>
        <strain evidence="3">PWHHKU_190912</strain>
    </source>
</reference>
<dbReference type="EMBL" id="JAJSOF020000003">
    <property type="protein sequence ID" value="KAJ4449896.1"/>
    <property type="molecule type" value="Genomic_DNA"/>
</dbReference>
<dbReference type="InterPro" id="IPR036397">
    <property type="entry name" value="RNaseH_sf"/>
</dbReference>
<feature type="compositionally biased region" description="Acidic residues" evidence="1">
    <location>
        <begin position="324"/>
        <end position="342"/>
    </location>
</feature>
<feature type="compositionally biased region" description="Basic residues" evidence="1">
    <location>
        <begin position="308"/>
        <end position="318"/>
    </location>
</feature>
<name>A0ABQ8TVL8_PERAM</name>
<feature type="domain" description="DDE-1" evidence="2">
    <location>
        <begin position="42"/>
        <end position="174"/>
    </location>
</feature>